<gene>
    <name evidence="7" type="primary">SYM1_1</name>
    <name evidence="7" type="ORF">EC973_002300</name>
</gene>
<dbReference type="InterPro" id="IPR007248">
    <property type="entry name" value="Mpv17_PMP22"/>
</dbReference>
<keyword evidence="3" id="KW-0812">Transmembrane</keyword>
<evidence type="ECO:0000256" key="4">
    <source>
        <dbReference type="ARBA" id="ARBA00022989"/>
    </source>
</evidence>
<sequence>MSALIRAYQRQLMLNPLRTAAIQSAFVFTTGDVIAQQMIEKRGWEGHDTQRSLRAMLYAFCVNGPVVSKWFSFLSNAVTIKHPVGAVGARLAIDQVVFAPTILAMYFTGISWLEGRSMNELYEKFDQSYATTLKNSYQFWPMLNLVNFSVIPAIYRPLFSSCGSIVWNTYLSYANQIALGKPHSLSLKGPEQFRSLV</sequence>
<dbReference type="AlphaFoldDB" id="A0A8H7BNZ6"/>
<protein>
    <submittedName>
        <fullName evidence="7">Protein required for ethanol metabolism</fullName>
    </submittedName>
</protein>
<dbReference type="EMBL" id="JABAYA010000161">
    <property type="protein sequence ID" value="KAF7723165.1"/>
    <property type="molecule type" value="Genomic_DNA"/>
</dbReference>
<comment type="subcellular location">
    <subcellularLocation>
        <location evidence="1">Membrane</location>
        <topology evidence="1">Multi-pass membrane protein</topology>
    </subcellularLocation>
</comment>
<keyword evidence="5" id="KW-0472">Membrane</keyword>
<dbReference type="Proteomes" id="UP000605846">
    <property type="component" value="Unassembled WGS sequence"/>
</dbReference>
<dbReference type="GO" id="GO:0016020">
    <property type="term" value="C:membrane"/>
    <property type="evidence" value="ECO:0007669"/>
    <property type="project" value="UniProtKB-SubCell"/>
</dbReference>
<comment type="similarity">
    <text evidence="2 6">Belongs to the peroxisomal membrane protein PXMP2/4 family.</text>
</comment>
<evidence type="ECO:0000256" key="3">
    <source>
        <dbReference type="ARBA" id="ARBA00022692"/>
    </source>
</evidence>
<evidence type="ECO:0000256" key="2">
    <source>
        <dbReference type="ARBA" id="ARBA00006824"/>
    </source>
</evidence>
<dbReference type="GO" id="GO:0005739">
    <property type="term" value="C:mitochondrion"/>
    <property type="evidence" value="ECO:0007669"/>
    <property type="project" value="TreeGrafter"/>
</dbReference>
<evidence type="ECO:0000256" key="6">
    <source>
        <dbReference type="RuleBase" id="RU363053"/>
    </source>
</evidence>
<proteinExistence type="inferred from homology"/>
<evidence type="ECO:0000313" key="8">
    <source>
        <dbReference type="Proteomes" id="UP000605846"/>
    </source>
</evidence>
<keyword evidence="8" id="KW-1185">Reference proteome</keyword>
<dbReference type="OrthoDB" id="430207at2759"/>
<evidence type="ECO:0000256" key="5">
    <source>
        <dbReference type="ARBA" id="ARBA00023136"/>
    </source>
</evidence>
<name>A0A8H7BNZ6_9FUNG</name>
<keyword evidence="4" id="KW-1133">Transmembrane helix</keyword>
<comment type="caution">
    <text evidence="7">The sequence shown here is derived from an EMBL/GenBank/DDBJ whole genome shotgun (WGS) entry which is preliminary data.</text>
</comment>
<dbReference type="PANTHER" id="PTHR11266">
    <property type="entry name" value="PEROXISOMAL MEMBRANE PROTEIN 2, PXMP2 MPV17"/>
    <property type="match status" value="1"/>
</dbReference>
<accession>A0A8H7BNZ6</accession>
<reference evidence="7" key="1">
    <citation type="submission" date="2020-01" db="EMBL/GenBank/DDBJ databases">
        <title>Genome Sequencing of Three Apophysomyces-Like Fungal Strains Confirms a Novel Fungal Genus in the Mucoromycota with divergent Burkholderia-like Endosymbiotic Bacteria.</title>
        <authorList>
            <person name="Stajich J.E."/>
            <person name="Macias A.M."/>
            <person name="Carter-House D."/>
            <person name="Lovett B."/>
            <person name="Kasson L.R."/>
            <person name="Berry K."/>
            <person name="Grigoriev I."/>
            <person name="Chang Y."/>
            <person name="Spatafora J."/>
            <person name="Kasson M.T."/>
        </authorList>
    </citation>
    <scope>NUCLEOTIDE SEQUENCE</scope>
    <source>
        <strain evidence="7">NRRL A-21654</strain>
    </source>
</reference>
<organism evidence="7 8">
    <name type="scientific">Apophysomyces ossiformis</name>
    <dbReference type="NCBI Taxonomy" id="679940"/>
    <lineage>
        <taxon>Eukaryota</taxon>
        <taxon>Fungi</taxon>
        <taxon>Fungi incertae sedis</taxon>
        <taxon>Mucoromycota</taxon>
        <taxon>Mucoromycotina</taxon>
        <taxon>Mucoromycetes</taxon>
        <taxon>Mucorales</taxon>
        <taxon>Mucorineae</taxon>
        <taxon>Mucoraceae</taxon>
        <taxon>Apophysomyces</taxon>
    </lineage>
</organism>
<dbReference type="PANTHER" id="PTHR11266:SF17">
    <property type="entry name" value="PROTEIN MPV17"/>
    <property type="match status" value="1"/>
</dbReference>
<evidence type="ECO:0000256" key="1">
    <source>
        <dbReference type="ARBA" id="ARBA00004141"/>
    </source>
</evidence>
<evidence type="ECO:0000313" key="7">
    <source>
        <dbReference type="EMBL" id="KAF7723165.1"/>
    </source>
</evidence>
<dbReference type="Pfam" id="PF04117">
    <property type="entry name" value="Mpv17_PMP22"/>
    <property type="match status" value="1"/>
</dbReference>